<evidence type="ECO:0000313" key="2">
    <source>
        <dbReference type="EMBL" id="PYF82240.1"/>
    </source>
</evidence>
<feature type="region of interest" description="Disordered" evidence="1">
    <location>
        <begin position="98"/>
        <end position="118"/>
    </location>
</feature>
<proteinExistence type="predicted"/>
<dbReference type="AlphaFoldDB" id="A0A318V380"/>
<feature type="compositionally biased region" description="Basic and acidic residues" evidence="1">
    <location>
        <begin position="101"/>
        <end position="118"/>
    </location>
</feature>
<dbReference type="RefSeq" id="WP_110574610.1">
    <property type="nucleotide sequence ID" value="NZ_QKLW01000003.1"/>
</dbReference>
<dbReference type="InterPro" id="IPR009241">
    <property type="entry name" value="HigB-like"/>
</dbReference>
<evidence type="ECO:0000313" key="3">
    <source>
        <dbReference type="Proteomes" id="UP000247551"/>
    </source>
</evidence>
<evidence type="ECO:0000256" key="1">
    <source>
        <dbReference type="SAM" id="MobiDB-lite"/>
    </source>
</evidence>
<accession>A0A318V380</accession>
<gene>
    <name evidence="2" type="ORF">DFP75_10366</name>
</gene>
<organism evidence="2 3">
    <name type="scientific">Marinomonas alcarazii</name>
    <dbReference type="NCBI Taxonomy" id="491949"/>
    <lineage>
        <taxon>Bacteria</taxon>
        <taxon>Pseudomonadati</taxon>
        <taxon>Pseudomonadota</taxon>
        <taxon>Gammaproteobacteria</taxon>
        <taxon>Oceanospirillales</taxon>
        <taxon>Oceanospirillaceae</taxon>
        <taxon>Marinomonas</taxon>
    </lineage>
</organism>
<dbReference type="Proteomes" id="UP000247551">
    <property type="component" value="Unassembled WGS sequence"/>
</dbReference>
<dbReference type="EMBL" id="QKLW01000003">
    <property type="protein sequence ID" value="PYF82240.1"/>
    <property type="molecule type" value="Genomic_DNA"/>
</dbReference>
<protein>
    <submittedName>
        <fullName evidence="2">Phage-related protein</fullName>
    </submittedName>
</protein>
<comment type="caution">
    <text evidence="2">The sequence shown here is derived from an EMBL/GenBank/DDBJ whole genome shotgun (WGS) entry which is preliminary data.</text>
</comment>
<keyword evidence="3" id="KW-1185">Reference proteome</keyword>
<dbReference type="Pfam" id="PF05973">
    <property type="entry name" value="Gp49"/>
    <property type="match status" value="1"/>
</dbReference>
<sequence length="118" mass="13709">MNNIKHKKVSVRFFRTASGSEPVREWFLSLTKEDRSAIGQDIKTAEYGWPIGMPICRYMGDGLWEVRTNLEGGRIARVLFFFRNNELILLNGFMKKSQKTPKSELDLAKKRKREVENG</sequence>
<reference evidence="2 3" key="1">
    <citation type="submission" date="2018-06" db="EMBL/GenBank/DDBJ databases">
        <title>Genomic Encyclopedia of Type Strains, Phase III (KMG-III): the genomes of soil and plant-associated and newly described type strains.</title>
        <authorList>
            <person name="Whitman W."/>
        </authorList>
    </citation>
    <scope>NUCLEOTIDE SEQUENCE [LARGE SCALE GENOMIC DNA]</scope>
    <source>
        <strain evidence="2 3">CECT 7730</strain>
    </source>
</reference>
<name>A0A318V380_9GAMM</name>